<dbReference type="InterPro" id="IPR014756">
    <property type="entry name" value="Ig_E-set"/>
</dbReference>
<dbReference type="GO" id="GO:0005506">
    <property type="term" value="F:iron ion binding"/>
    <property type="evidence" value="ECO:0007669"/>
    <property type="project" value="InterPro"/>
</dbReference>
<dbReference type="GO" id="GO:0008849">
    <property type="term" value="F:enterochelin esterase activity"/>
    <property type="evidence" value="ECO:0007669"/>
    <property type="project" value="InterPro"/>
</dbReference>
<evidence type="ECO:0000256" key="2">
    <source>
        <dbReference type="ARBA" id="ARBA00022490"/>
    </source>
</evidence>
<dbReference type="GO" id="GO:0005737">
    <property type="term" value="C:cytoplasm"/>
    <property type="evidence" value="ECO:0007669"/>
    <property type="project" value="UniProtKB-SubCell"/>
</dbReference>
<dbReference type="InterPro" id="IPR000801">
    <property type="entry name" value="Esterase-like"/>
</dbReference>
<comment type="subcellular location">
    <subcellularLocation>
        <location evidence="1">Cytoplasm</location>
    </subcellularLocation>
</comment>
<protein>
    <submittedName>
        <fullName evidence="6">Alpha/beta hydrolase-fold protein</fullName>
    </submittedName>
</protein>
<dbReference type="SUPFAM" id="SSF53474">
    <property type="entry name" value="alpha/beta-Hydrolases"/>
    <property type="match status" value="1"/>
</dbReference>
<dbReference type="PANTHER" id="PTHR48098:SF3">
    <property type="entry name" value="IRON(III) ENTEROBACTIN ESTERASE"/>
    <property type="match status" value="1"/>
</dbReference>
<feature type="domain" description="Enterochelin esterase N-terminal" evidence="5">
    <location>
        <begin position="56"/>
        <end position="169"/>
    </location>
</feature>
<evidence type="ECO:0000313" key="6">
    <source>
        <dbReference type="EMBL" id="UXE37891.1"/>
    </source>
</evidence>
<accession>A0A9Q9JCB3</accession>
<dbReference type="SUPFAM" id="SSF81296">
    <property type="entry name" value="E set domains"/>
    <property type="match status" value="1"/>
</dbReference>
<dbReference type="AlphaFoldDB" id="A0A9Q9JCB3"/>
<dbReference type="PANTHER" id="PTHR48098">
    <property type="entry name" value="ENTEROCHELIN ESTERASE-RELATED"/>
    <property type="match status" value="1"/>
</dbReference>
<keyword evidence="2" id="KW-0963">Cytoplasm</keyword>
<evidence type="ECO:0000256" key="4">
    <source>
        <dbReference type="ARBA" id="ARBA00024201"/>
    </source>
</evidence>
<dbReference type="InterPro" id="IPR021764">
    <property type="entry name" value="Enterochelin_esterase_N"/>
</dbReference>
<keyword evidence="3 6" id="KW-0378">Hydrolase</keyword>
<evidence type="ECO:0000256" key="3">
    <source>
        <dbReference type="ARBA" id="ARBA00022801"/>
    </source>
</evidence>
<proteinExistence type="inferred from homology"/>
<dbReference type="GO" id="GO:0006826">
    <property type="term" value="P:iron ion transport"/>
    <property type="evidence" value="ECO:0007669"/>
    <property type="project" value="InterPro"/>
</dbReference>
<sequence>MRNLFPGNPDDICAESRIRAQLSTSLPIDITHFWHEVESVAFPLMTKSSSNTENREVTFLWRSEEALQGVYLRLNRVTDKIDVKKGLMTHIPLTDIWTLTLELPASYRGSYSFIEIPPGMTSEEISQLGGRFSPLPGQSDPFNKTSEINIRGFEESVLSLDLAPEQREWDDTSHTCSGVVSTSYSFVAGHQRQVRFYLPGNPASEPLGLLILPDAETWFGRIDIIRAIDIAVSTGRIAPMAILGIDNINESDRANILGGNKALILDIAGNLIPQIYKDYPDIVWAGRSNTILAGQSLGGVTALMAALYAPDIFGTVISHSPSMWWSPDRNTPVMFTENDTSWVSKQVLSALPKDVNIRLGIGSLEGATVPHVQQLHQSLLAAGLKSALSVYTGGHDYAWWRGAIIDGLTDV</sequence>
<dbReference type="RefSeq" id="WP_128319137.1">
    <property type="nucleotide sequence ID" value="NZ_CP104450.1"/>
</dbReference>
<reference evidence="6" key="1">
    <citation type="submission" date="2022-09" db="EMBL/GenBank/DDBJ databases">
        <title>Multidrug resistance Raoultella ornithinolytica Strain MQB_Silv_108.</title>
        <authorList>
            <person name="Quintela-Baluja M."/>
        </authorList>
    </citation>
    <scope>NUCLEOTIDE SEQUENCE</scope>
    <source>
        <strain evidence="6">MQB_Silv_108</strain>
    </source>
</reference>
<dbReference type="Gene3D" id="3.40.50.1820">
    <property type="entry name" value="alpha/beta hydrolase"/>
    <property type="match status" value="1"/>
</dbReference>
<dbReference type="Pfam" id="PF11806">
    <property type="entry name" value="Enterochelin_N"/>
    <property type="match status" value="1"/>
</dbReference>
<organism evidence="6 7">
    <name type="scientific">Raoultella ornithinolytica</name>
    <name type="common">Klebsiella ornithinolytica</name>
    <dbReference type="NCBI Taxonomy" id="54291"/>
    <lineage>
        <taxon>Bacteria</taxon>
        <taxon>Pseudomonadati</taxon>
        <taxon>Pseudomonadota</taxon>
        <taxon>Gammaproteobacteria</taxon>
        <taxon>Enterobacterales</taxon>
        <taxon>Enterobacteriaceae</taxon>
        <taxon>Klebsiella/Raoultella group</taxon>
        <taxon>Raoultella</taxon>
    </lineage>
</organism>
<dbReference type="InterPro" id="IPR013783">
    <property type="entry name" value="Ig-like_fold"/>
</dbReference>
<dbReference type="InterPro" id="IPR029058">
    <property type="entry name" value="AB_hydrolase_fold"/>
</dbReference>
<name>A0A9Q9JCB3_RAOOR</name>
<dbReference type="Pfam" id="PF00756">
    <property type="entry name" value="Esterase"/>
    <property type="match status" value="1"/>
</dbReference>
<evidence type="ECO:0000259" key="5">
    <source>
        <dbReference type="Pfam" id="PF11806"/>
    </source>
</evidence>
<dbReference type="EMBL" id="CP104450">
    <property type="protein sequence ID" value="UXE37891.1"/>
    <property type="molecule type" value="Genomic_DNA"/>
</dbReference>
<dbReference type="InterPro" id="IPR050583">
    <property type="entry name" value="Mycobacterial_A85_antigen"/>
</dbReference>
<gene>
    <name evidence="6" type="ORF">N2J37_25960</name>
</gene>
<dbReference type="Proteomes" id="UP001064206">
    <property type="component" value="Chromosome"/>
</dbReference>
<comment type="similarity">
    <text evidence="4">Belongs to the Fes family.</text>
</comment>
<evidence type="ECO:0000313" key="7">
    <source>
        <dbReference type="Proteomes" id="UP001064206"/>
    </source>
</evidence>
<evidence type="ECO:0000256" key="1">
    <source>
        <dbReference type="ARBA" id="ARBA00004496"/>
    </source>
</evidence>
<dbReference type="Gene3D" id="2.60.40.10">
    <property type="entry name" value="Immunoglobulins"/>
    <property type="match status" value="1"/>
</dbReference>